<evidence type="ECO:0000256" key="3">
    <source>
        <dbReference type="ARBA" id="ARBA00022475"/>
    </source>
</evidence>
<dbReference type="PANTHER" id="PTHR38686">
    <property type="entry name" value="APOLIPOPROTEIN N-ACYLTRANSFERASE"/>
    <property type="match status" value="1"/>
</dbReference>
<evidence type="ECO:0000256" key="2">
    <source>
        <dbReference type="ARBA" id="ARBA00010065"/>
    </source>
</evidence>
<evidence type="ECO:0000256" key="5">
    <source>
        <dbReference type="ARBA" id="ARBA00022692"/>
    </source>
</evidence>
<dbReference type="InterPro" id="IPR045378">
    <property type="entry name" value="LNT_N"/>
</dbReference>
<name>A0A5C4JLS1_9HYPH</name>
<evidence type="ECO:0000259" key="10">
    <source>
        <dbReference type="PROSITE" id="PS50263"/>
    </source>
</evidence>
<evidence type="ECO:0000256" key="8">
    <source>
        <dbReference type="ARBA" id="ARBA00023315"/>
    </source>
</evidence>
<evidence type="ECO:0000256" key="6">
    <source>
        <dbReference type="ARBA" id="ARBA00022989"/>
    </source>
</evidence>
<dbReference type="InterPro" id="IPR003010">
    <property type="entry name" value="C-N_Hydrolase"/>
</dbReference>
<dbReference type="InterPro" id="IPR036526">
    <property type="entry name" value="C-N_Hydrolase_sf"/>
</dbReference>
<dbReference type="PROSITE" id="PS50263">
    <property type="entry name" value="CN_HYDROLASE"/>
    <property type="match status" value="1"/>
</dbReference>
<comment type="pathway">
    <text evidence="9">Protein modification; lipoprotein biosynthesis (N-acyl transfer).</text>
</comment>
<dbReference type="GO" id="GO:0005886">
    <property type="term" value="C:plasma membrane"/>
    <property type="evidence" value="ECO:0007669"/>
    <property type="project" value="UniProtKB-SubCell"/>
</dbReference>
<evidence type="ECO:0000256" key="7">
    <source>
        <dbReference type="ARBA" id="ARBA00023136"/>
    </source>
</evidence>
<feature type="transmembrane region" description="Helical" evidence="9">
    <location>
        <begin position="129"/>
        <end position="152"/>
    </location>
</feature>
<organism evidence="11 12">
    <name type="scientific">Martelella lutilitoris</name>
    <dbReference type="NCBI Taxonomy" id="2583532"/>
    <lineage>
        <taxon>Bacteria</taxon>
        <taxon>Pseudomonadati</taxon>
        <taxon>Pseudomonadota</taxon>
        <taxon>Alphaproteobacteria</taxon>
        <taxon>Hyphomicrobiales</taxon>
        <taxon>Aurantimonadaceae</taxon>
        <taxon>Martelella</taxon>
    </lineage>
</organism>
<comment type="catalytic activity">
    <reaction evidence="9">
        <text>N-terminal S-1,2-diacyl-sn-glyceryl-L-cysteinyl-[lipoprotein] + a glycerophospholipid = N-acyl-S-1,2-diacyl-sn-glyceryl-L-cysteinyl-[lipoprotein] + a 2-acyl-sn-glycero-3-phospholipid + H(+)</text>
        <dbReference type="Rhea" id="RHEA:48228"/>
        <dbReference type="Rhea" id="RHEA-COMP:14681"/>
        <dbReference type="Rhea" id="RHEA-COMP:14684"/>
        <dbReference type="ChEBI" id="CHEBI:15378"/>
        <dbReference type="ChEBI" id="CHEBI:136912"/>
        <dbReference type="ChEBI" id="CHEBI:140656"/>
        <dbReference type="ChEBI" id="CHEBI:140657"/>
        <dbReference type="ChEBI" id="CHEBI:140660"/>
        <dbReference type="EC" id="2.3.1.269"/>
    </reaction>
</comment>
<feature type="transmembrane region" description="Helical" evidence="9">
    <location>
        <begin position="105"/>
        <end position="122"/>
    </location>
</feature>
<feature type="domain" description="CN hydrolase" evidence="10">
    <location>
        <begin position="300"/>
        <end position="554"/>
    </location>
</feature>
<protein>
    <recommendedName>
        <fullName evidence="9">Apolipoprotein N-acyltransferase</fullName>
        <shortName evidence="9">ALP N-acyltransferase</shortName>
        <ecNumber evidence="9">2.3.1.269</ecNumber>
    </recommendedName>
</protein>
<keyword evidence="8 9" id="KW-0012">Acyltransferase</keyword>
<comment type="similarity">
    <text evidence="2 9">Belongs to the CN hydrolase family. Apolipoprotein N-acyltransferase subfamily.</text>
</comment>
<feature type="transmembrane region" description="Helical" evidence="9">
    <location>
        <begin position="269"/>
        <end position="287"/>
    </location>
</feature>
<evidence type="ECO:0000313" key="11">
    <source>
        <dbReference type="EMBL" id="TNB46122.1"/>
    </source>
</evidence>
<proteinExistence type="inferred from homology"/>
<dbReference type="SUPFAM" id="SSF56317">
    <property type="entry name" value="Carbon-nitrogen hydrolase"/>
    <property type="match status" value="1"/>
</dbReference>
<dbReference type="InterPro" id="IPR004563">
    <property type="entry name" value="Apolipo_AcylTrfase"/>
</dbReference>
<dbReference type="OrthoDB" id="9804277at2"/>
<dbReference type="Proteomes" id="UP000307874">
    <property type="component" value="Unassembled WGS sequence"/>
</dbReference>
<dbReference type="Gene3D" id="3.60.110.10">
    <property type="entry name" value="Carbon-nitrogen hydrolase"/>
    <property type="match status" value="1"/>
</dbReference>
<gene>
    <name evidence="9 11" type="primary">lnt</name>
    <name evidence="11" type="ORF">FF124_19650</name>
</gene>
<dbReference type="GO" id="GO:0042158">
    <property type="term" value="P:lipoprotein biosynthetic process"/>
    <property type="evidence" value="ECO:0007669"/>
    <property type="project" value="UniProtKB-UniRule"/>
</dbReference>
<comment type="caution">
    <text evidence="11">The sequence shown here is derived from an EMBL/GenBank/DDBJ whole genome shotgun (WGS) entry which is preliminary data.</text>
</comment>
<dbReference type="NCBIfam" id="TIGR00546">
    <property type="entry name" value="lnt"/>
    <property type="match status" value="1"/>
</dbReference>
<comment type="subcellular location">
    <subcellularLocation>
        <location evidence="1 9">Cell membrane</location>
        <topology evidence="1 9">Multi-pass membrane protein</topology>
    </subcellularLocation>
</comment>
<keyword evidence="3 9" id="KW-1003">Cell membrane</keyword>
<reference evidence="11 12" key="1">
    <citation type="submission" date="2019-05" db="EMBL/GenBank/DDBJ databases">
        <authorList>
            <person name="Lee S.D."/>
        </authorList>
    </citation>
    <scope>NUCLEOTIDE SEQUENCE [LARGE SCALE GENOMIC DNA]</scope>
    <source>
        <strain evidence="11 12">GH2-6</strain>
    </source>
</reference>
<dbReference type="HAMAP" id="MF_01148">
    <property type="entry name" value="Lnt"/>
    <property type="match status" value="1"/>
</dbReference>
<feature type="transmembrane region" description="Helical" evidence="9">
    <location>
        <begin position="164"/>
        <end position="192"/>
    </location>
</feature>
<feature type="transmembrane region" description="Helical" evidence="9">
    <location>
        <begin position="199"/>
        <end position="222"/>
    </location>
</feature>
<dbReference type="EMBL" id="VCLB01000012">
    <property type="protein sequence ID" value="TNB46122.1"/>
    <property type="molecule type" value="Genomic_DNA"/>
</dbReference>
<comment type="function">
    <text evidence="9">Catalyzes the phospholipid dependent N-acylation of the N-terminal cysteine of apolipoprotein, the last step in lipoprotein maturation.</text>
</comment>
<evidence type="ECO:0000256" key="9">
    <source>
        <dbReference type="HAMAP-Rule" id="MF_01148"/>
    </source>
</evidence>
<evidence type="ECO:0000256" key="4">
    <source>
        <dbReference type="ARBA" id="ARBA00022679"/>
    </source>
</evidence>
<accession>A0A5C4JLS1</accession>
<keyword evidence="7 9" id="KW-0472">Membrane</keyword>
<sequence length="555" mass="60456">MRRFNKLERPLCVLKDARRSSASARKPEPAFGKHDAWIQQGRAAFMRPNGRMALWRRQAQTGWKRILKPARFLRELGPWRRRLALFACGAVSTFALAPFGVMPVMFIAMPALVWLTDGALAGKAGRARLFSGFGALWWFGFGYFVFGLWWLGNALLKDAGLYAWAIPLAVFGFPAMLALFYGLAGALAALFWRPGPVRLAALAVAMVAAEWLRGHVASGFPWNAIAYTAMPTPLFMQSIRLLGLYAMGGFAVFVFASPALLSDPRGRRIGLAAAFVLAAADIGYGIYRLNTAAPAAERVVNFRLVQPAIGDAAWRSPEGRAEIFARLIALSGTPGEPGAAEPDVIVWPESTLPFLLEERPDARTAIGEMLKPGQVLILGAARFAGRKPDGWPEFYNAVYVLDDAGRTVSVAGKTHLVPFGEYLPFEDFFRAIGLQALTTLPGSYVPVENRQMLLLPDGLSLFPLVCYEAIFPRLVDGKTGEASAILNLTYDAWFGRTPGPYQHFAQARARAVETGKTLIRAGENGVTAVIDSRGNVVGRLPFDEPGILDVAVSLP</sequence>
<dbReference type="GO" id="GO:0016410">
    <property type="term" value="F:N-acyltransferase activity"/>
    <property type="evidence" value="ECO:0007669"/>
    <property type="project" value="UniProtKB-UniRule"/>
</dbReference>
<dbReference type="PANTHER" id="PTHR38686:SF1">
    <property type="entry name" value="APOLIPOPROTEIN N-ACYLTRANSFERASE"/>
    <property type="match status" value="1"/>
</dbReference>
<evidence type="ECO:0000256" key="1">
    <source>
        <dbReference type="ARBA" id="ARBA00004651"/>
    </source>
</evidence>
<keyword evidence="6 9" id="KW-1133">Transmembrane helix</keyword>
<dbReference type="EC" id="2.3.1.269" evidence="9"/>
<keyword evidence="4 9" id="KW-0808">Transferase</keyword>
<keyword evidence="5 9" id="KW-0812">Transmembrane</keyword>
<dbReference type="Pfam" id="PF00795">
    <property type="entry name" value="CN_hydrolase"/>
    <property type="match status" value="1"/>
</dbReference>
<keyword evidence="11" id="KW-0449">Lipoprotein</keyword>
<feature type="transmembrane region" description="Helical" evidence="9">
    <location>
        <begin position="242"/>
        <end position="262"/>
    </location>
</feature>
<keyword evidence="12" id="KW-1185">Reference proteome</keyword>
<evidence type="ECO:0000313" key="12">
    <source>
        <dbReference type="Proteomes" id="UP000307874"/>
    </source>
</evidence>
<reference evidence="11 12" key="2">
    <citation type="submission" date="2019-06" db="EMBL/GenBank/DDBJ databases">
        <title>Martelella lutilitoris sp. nov., isolated from a tidal mudflat.</title>
        <authorList>
            <person name="Kim Y.-J."/>
        </authorList>
    </citation>
    <scope>NUCLEOTIDE SEQUENCE [LARGE SCALE GENOMIC DNA]</scope>
    <source>
        <strain evidence="11 12">GH2-6</strain>
    </source>
</reference>
<dbReference type="AlphaFoldDB" id="A0A5C4JLS1"/>
<dbReference type="CDD" id="cd07571">
    <property type="entry name" value="ALP_N-acyl_transferase"/>
    <property type="match status" value="1"/>
</dbReference>
<dbReference type="UniPathway" id="UPA00666"/>
<dbReference type="Pfam" id="PF20154">
    <property type="entry name" value="LNT_N"/>
    <property type="match status" value="1"/>
</dbReference>